<dbReference type="EMBL" id="AP018694">
    <property type="protein sequence ID" value="BBE19459.1"/>
    <property type="molecule type" value="Genomic_DNA"/>
</dbReference>
<evidence type="ECO:0000313" key="4">
    <source>
        <dbReference type="Proteomes" id="UP001193389"/>
    </source>
</evidence>
<sequence>MADFTQAFQLMIAHEGGYGNDPDDPGGETYKGVARKIFSKWDGWTKVDILKRQTGFPANLDKDPELQQNISDFYRVTFWDKINGDQIANQEIANSIFDFGVNAGVGTSASLAQMVVGAKSDGVIGPNSISAINNFDPEHFLASFTVAKIARYVNIVKKRPTSRKYFYGWVIRALGENA</sequence>
<reference evidence="3" key="1">
    <citation type="journal article" date="2020" name="Int. J. Syst. Evol. Microbiol.">
        <title>Aquipluma nitroreducens gen. nov. sp. nov., a novel facultatively anaerobic bacterium isolated from a freshwater lake.</title>
        <authorList>
            <person name="Watanabe M."/>
            <person name="Kojima H."/>
            <person name="Fukui M."/>
        </authorList>
    </citation>
    <scope>NUCLEOTIDE SEQUENCE</scope>
    <source>
        <strain evidence="3">MeG22</strain>
    </source>
</reference>
<proteinExistence type="predicted"/>
<name>A0A5K7SDA4_9BACT</name>
<dbReference type="Proteomes" id="UP001193389">
    <property type="component" value="Chromosome"/>
</dbReference>
<evidence type="ECO:0000313" key="3">
    <source>
        <dbReference type="EMBL" id="BBE19459.1"/>
    </source>
</evidence>
<feature type="domain" description="TtsA-like Glycoside hydrolase family 108" evidence="1">
    <location>
        <begin position="9"/>
        <end position="104"/>
    </location>
</feature>
<organism evidence="3 4">
    <name type="scientific">Aquipluma nitroreducens</name>
    <dbReference type="NCBI Taxonomy" id="2010828"/>
    <lineage>
        <taxon>Bacteria</taxon>
        <taxon>Pseudomonadati</taxon>
        <taxon>Bacteroidota</taxon>
        <taxon>Bacteroidia</taxon>
        <taxon>Marinilabiliales</taxon>
        <taxon>Prolixibacteraceae</taxon>
        <taxon>Aquipluma</taxon>
    </lineage>
</organism>
<dbReference type="Pfam" id="PF09374">
    <property type="entry name" value="PG_binding_3"/>
    <property type="match status" value="1"/>
</dbReference>
<protein>
    <submittedName>
        <fullName evidence="3">Phage protein</fullName>
    </submittedName>
</protein>
<evidence type="ECO:0000259" key="2">
    <source>
        <dbReference type="Pfam" id="PF09374"/>
    </source>
</evidence>
<accession>A0A5K7SDA4</accession>
<dbReference type="Pfam" id="PF05838">
    <property type="entry name" value="Glyco_hydro_108"/>
    <property type="match status" value="1"/>
</dbReference>
<evidence type="ECO:0000259" key="1">
    <source>
        <dbReference type="Pfam" id="PF05838"/>
    </source>
</evidence>
<dbReference type="AlphaFoldDB" id="A0A5K7SDA4"/>
<dbReference type="RefSeq" id="WP_318347700.1">
    <property type="nucleotide sequence ID" value="NZ_AP018694.1"/>
</dbReference>
<dbReference type="InterPro" id="IPR008565">
    <property type="entry name" value="TtsA-like_GH18_dom"/>
</dbReference>
<gene>
    <name evidence="3" type="ORF">AQPE_3644</name>
</gene>
<dbReference type="SUPFAM" id="SSF53955">
    <property type="entry name" value="Lysozyme-like"/>
    <property type="match status" value="1"/>
</dbReference>
<dbReference type="KEGG" id="anf:AQPE_3644"/>
<feature type="domain" description="Peptidoglycan binding" evidence="2">
    <location>
        <begin position="111"/>
        <end position="173"/>
    </location>
</feature>
<keyword evidence="4" id="KW-1185">Reference proteome</keyword>
<dbReference type="InterPro" id="IPR018537">
    <property type="entry name" value="Peptidoglycan-bd_3"/>
</dbReference>
<dbReference type="Gene3D" id="1.20.141.10">
    <property type="entry name" value="Chitosanase, subunit A, domain 1"/>
    <property type="match status" value="1"/>
</dbReference>
<dbReference type="InterPro" id="IPR023346">
    <property type="entry name" value="Lysozyme-like_dom_sf"/>
</dbReference>